<organism evidence="1 2">
    <name type="scientific">Elysia marginata</name>
    <dbReference type="NCBI Taxonomy" id="1093978"/>
    <lineage>
        <taxon>Eukaryota</taxon>
        <taxon>Metazoa</taxon>
        <taxon>Spiralia</taxon>
        <taxon>Lophotrochozoa</taxon>
        <taxon>Mollusca</taxon>
        <taxon>Gastropoda</taxon>
        <taxon>Heterobranchia</taxon>
        <taxon>Euthyneura</taxon>
        <taxon>Panpulmonata</taxon>
        <taxon>Sacoglossa</taxon>
        <taxon>Placobranchoidea</taxon>
        <taxon>Plakobranchidae</taxon>
        <taxon>Elysia</taxon>
    </lineage>
</organism>
<accession>A0AAV4E9Y1</accession>
<evidence type="ECO:0000313" key="2">
    <source>
        <dbReference type="Proteomes" id="UP000762676"/>
    </source>
</evidence>
<proteinExistence type="predicted"/>
<dbReference type="EMBL" id="BMAT01010631">
    <property type="protein sequence ID" value="GFR57649.1"/>
    <property type="molecule type" value="Genomic_DNA"/>
</dbReference>
<comment type="caution">
    <text evidence="1">The sequence shown here is derived from an EMBL/GenBank/DDBJ whole genome shotgun (WGS) entry which is preliminary data.</text>
</comment>
<name>A0AAV4E9Y1_9GAST</name>
<evidence type="ECO:0000313" key="1">
    <source>
        <dbReference type="EMBL" id="GFR57649.1"/>
    </source>
</evidence>
<dbReference type="Proteomes" id="UP000762676">
    <property type="component" value="Unassembled WGS sequence"/>
</dbReference>
<keyword evidence="2" id="KW-1185">Reference proteome</keyword>
<sequence>MFKSFILKFEQKTPQIHKLHDEIVETAKRFFATFVKVEHIKLKKLVEKDLSLPENSDLLLPLSQVYTGKKTEELLHTLSAEDKKKVLIKLQNAYIKTGQYFIKKLPIHKFLEALSALDPVVRGHSVAVAAMTGLKNFWPKFHQGPSTCVQWLRFTYIRWIVKNNCTGGRSETRD</sequence>
<protein>
    <recommendedName>
        <fullName evidence="3">HEAT repeat-containing protein 1</fullName>
    </recommendedName>
</protein>
<dbReference type="AlphaFoldDB" id="A0AAV4E9Y1"/>
<gene>
    <name evidence="1" type="ORF">ElyMa_005343500</name>
</gene>
<reference evidence="1 2" key="1">
    <citation type="journal article" date="2021" name="Elife">
        <title>Chloroplast acquisition without the gene transfer in kleptoplastic sea slugs, Plakobranchus ocellatus.</title>
        <authorList>
            <person name="Maeda T."/>
            <person name="Takahashi S."/>
            <person name="Yoshida T."/>
            <person name="Shimamura S."/>
            <person name="Takaki Y."/>
            <person name="Nagai Y."/>
            <person name="Toyoda A."/>
            <person name="Suzuki Y."/>
            <person name="Arimoto A."/>
            <person name="Ishii H."/>
            <person name="Satoh N."/>
            <person name="Nishiyama T."/>
            <person name="Hasebe M."/>
            <person name="Maruyama T."/>
            <person name="Minagawa J."/>
            <person name="Obokata J."/>
            <person name="Shigenobu S."/>
        </authorList>
    </citation>
    <scope>NUCLEOTIDE SEQUENCE [LARGE SCALE GENOMIC DNA]</scope>
</reference>
<evidence type="ECO:0008006" key="3">
    <source>
        <dbReference type="Google" id="ProtNLM"/>
    </source>
</evidence>